<name>A0ABQ9SQV5_9PEZI</name>
<organism evidence="2 3">
    <name type="scientific">Colletotrichum paranaense</name>
    <dbReference type="NCBI Taxonomy" id="1914294"/>
    <lineage>
        <taxon>Eukaryota</taxon>
        <taxon>Fungi</taxon>
        <taxon>Dikarya</taxon>
        <taxon>Ascomycota</taxon>
        <taxon>Pezizomycotina</taxon>
        <taxon>Sordariomycetes</taxon>
        <taxon>Hypocreomycetidae</taxon>
        <taxon>Glomerellales</taxon>
        <taxon>Glomerellaceae</taxon>
        <taxon>Colletotrichum</taxon>
        <taxon>Colletotrichum acutatum species complex</taxon>
    </lineage>
</organism>
<evidence type="ECO:0000313" key="3">
    <source>
        <dbReference type="Proteomes" id="UP001241169"/>
    </source>
</evidence>
<sequence length="452" mass="50741">MVRQNQKNETDNPETRMSGFWLQRSGSLLASLSCRFFTDLISAGSDQERFLPRPIVFMLGRPTEVGNLCRWWYGILTGAVPHGMHMGPIGSNPVAWNIDMAGWIRHPRMDVHIPHRPSPIAHRPSQTVPLPACSQPVTHEASMASNHLEARLDMLWPLPAPHAVAMLCQALLMVPTFTTTCPTVPPTKGQSVHCYSMLALSLWPPSNRDDKKRRPLPSRPRDRGQALLAGGPVLLRLLNPNPFSQDTEWHPKFLNRVAKVLRQKYDGLQIPVLVLAIMAWLRTTPTLKSDAGTGPDSESEAQERGLDDVTQTRPAKPLKFLLAPASSQAPNWVAFGLDHSLILMMRSSMVRFERARREKNATAKDLHNGEQQHKTVKLQGTNWKGQSKLNRREAFVQLLTLGRQMMPHDKQMLDACEGRDPTSIGDVLPLELPSVVWDIHEGVRRTACVWVH</sequence>
<keyword evidence="3" id="KW-1185">Reference proteome</keyword>
<proteinExistence type="predicted"/>
<comment type="caution">
    <text evidence="2">The sequence shown here is derived from an EMBL/GenBank/DDBJ whole genome shotgun (WGS) entry which is preliminary data.</text>
</comment>
<protein>
    <submittedName>
        <fullName evidence="2">Uncharacterized protein</fullName>
    </submittedName>
</protein>
<dbReference type="EMBL" id="MOPA01000004">
    <property type="protein sequence ID" value="KAK1541909.1"/>
    <property type="molecule type" value="Genomic_DNA"/>
</dbReference>
<dbReference type="GeneID" id="85373474"/>
<evidence type="ECO:0000313" key="2">
    <source>
        <dbReference type="EMBL" id="KAK1541909.1"/>
    </source>
</evidence>
<accession>A0ABQ9SQV5</accession>
<gene>
    <name evidence="2" type="ORF">CPAR01_05296</name>
</gene>
<evidence type="ECO:0000256" key="1">
    <source>
        <dbReference type="SAM" id="MobiDB-lite"/>
    </source>
</evidence>
<dbReference type="RefSeq" id="XP_060351041.1">
    <property type="nucleotide sequence ID" value="XM_060489575.1"/>
</dbReference>
<reference evidence="2 3" key="1">
    <citation type="submission" date="2016-10" db="EMBL/GenBank/DDBJ databases">
        <title>The genome sequence of Colletotrichum fioriniae PJ7.</title>
        <authorList>
            <person name="Baroncelli R."/>
        </authorList>
    </citation>
    <scope>NUCLEOTIDE SEQUENCE [LARGE SCALE GENOMIC DNA]</scope>
    <source>
        <strain evidence="2 3">IMI 384185</strain>
    </source>
</reference>
<feature type="region of interest" description="Disordered" evidence="1">
    <location>
        <begin position="205"/>
        <end position="225"/>
    </location>
</feature>
<dbReference type="Proteomes" id="UP001241169">
    <property type="component" value="Unassembled WGS sequence"/>
</dbReference>
<feature type="region of interest" description="Disordered" evidence="1">
    <location>
        <begin position="286"/>
        <end position="309"/>
    </location>
</feature>